<protein>
    <submittedName>
        <fullName evidence="1">Uncharacterized protein</fullName>
    </submittedName>
</protein>
<proteinExistence type="predicted"/>
<evidence type="ECO:0000313" key="1">
    <source>
        <dbReference type="EMBL" id="DAG00640.1"/>
    </source>
</evidence>
<dbReference type="EMBL" id="BK016182">
    <property type="protein sequence ID" value="DAG00640.1"/>
    <property type="molecule type" value="Genomic_DNA"/>
</dbReference>
<organism evidence="1">
    <name type="scientific">Myoviridae sp. ctJ2i1</name>
    <dbReference type="NCBI Taxonomy" id="2825079"/>
    <lineage>
        <taxon>Viruses</taxon>
        <taxon>Duplodnaviria</taxon>
        <taxon>Heunggongvirae</taxon>
        <taxon>Uroviricota</taxon>
        <taxon>Caudoviricetes</taxon>
    </lineage>
</organism>
<name>A0A8S5V1L0_9CAUD</name>
<accession>A0A8S5V1L0</accession>
<sequence>MKTIKATMPCQKNQNSWAELLSANVSNDDKVVKDFVRHPLFKDFFIREAGVFAPETECYRFNVPGHSDMEVSVIRSSMTYGGDEGLFELAMLRDDKCCYDTPITDDVRGWLEVEDVLDILEDVQRIYGGI</sequence>
<reference evidence="1" key="1">
    <citation type="journal article" date="2021" name="Proc. Natl. Acad. Sci. U.S.A.">
        <title>A Catalog of Tens of Thousands of Viruses from Human Metagenomes Reveals Hidden Associations with Chronic Diseases.</title>
        <authorList>
            <person name="Tisza M.J."/>
            <person name="Buck C.B."/>
        </authorList>
    </citation>
    <scope>NUCLEOTIDE SEQUENCE</scope>
    <source>
        <strain evidence="1">CtJ2i1</strain>
    </source>
</reference>